<dbReference type="InterPro" id="IPR052509">
    <property type="entry name" value="Metal_resp_DNA-bind_regulator"/>
</dbReference>
<protein>
    <submittedName>
        <fullName evidence="2">Lineage-specific thermal regulator protein</fullName>
    </submittedName>
    <submittedName>
        <fullName evidence="3">PadR family transcriptional regulator</fullName>
    </submittedName>
</protein>
<sequence length="119" mass="14030">MTNHDRWFIQIRKGLAELAVMILMKDSAVYGYQLTKALKSNPMFELSDGSIYPLLKRLEANELVDTYWDNPVTGLRRKYYQLSTKGAQVLTERLNLFQESMDLLWKLQKEVMDDEDQKH</sequence>
<reference evidence="3 5" key="3">
    <citation type="submission" date="2024-01" db="EMBL/GenBank/DDBJ databases">
        <title>Survival strategy associated with biotechnological potential of Virgibacillus dokdonensis T4.6 isolated from salt-fermented shrimp paste.</title>
        <authorList>
            <person name="Doan T.V."/>
            <person name="Quach N.T."/>
            <person name="Phi Q.-T."/>
        </authorList>
    </citation>
    <scope>NUCLEOTIDE SEQUENCE [LARGE SCALE GENOMIC DNA]</scope>
    <source>
        <strain evidence="3 5">T4.6</strain>
    </source>
</reference>
<dbReference type="InterPro" id="IPR036388">
    <property type="entry name" value="WH-like_DNA-bd_sf"/>
</dbReference>
<evidence type="ECO:0000313" key="5">
    <source>
        <dbReference type="Proteomes" id="UP001356080"/>
    </source>
</evidence>
<dbReference type="KEGG" id="vpn:A21D_02301"/>
<dbReference type="PANTHER" id="PTHR33169:SF25">
    <property type="entry name" value="DNA-BINDING PROTEIN YIZB-RELATED"/>
    <property type="match status" value="1"/>
</dbReference>
<reference evidence="4" key="2">
    <citation type="submission" date="2016-11" db="EMBL/GenBank/DDBJ databases">
        <title>Complete genome sequence of Virgibacillus pantothenticus 21D, a halophilic bacterium isolated from the deep hypersaline anoxic basin Discovery in the Mediterranean Sea.</title>
        <authorList>
            <person name="Zeaiter Z."/>
            <person name="Booth J.M."/>
            <person name="Prosdocimi E.M."/>
            <person name="Mapelli F."/>
            <person name="Fusi M."/>
            <person name="Daffonchio D."/>
            <person name="Borin S."/>
            <person name="Crotti E."/>
        </authorList>
    </citation>
    <scope>NUCLEOTIDE SEQUENCE [LARGE SCALE GENOMIC DNA]</scope>
    <source>
        <strain evidence="4">21D</strain>
    </source>
</reference>
<accession>A0A2K9J0Z5</accession>
<dbReference type="EMBL" id="JAZHPM010000002">
    <property type="protein sequence ID" value="MEF2290755.1"/>
    <property type="molecule type" value="Genomic_DNA"/>
</dbReference>
<gene>
    <name evidence="2" type="ORF">A21D_02301</name>
    <name evidence="3" type="ORF">V2W34_01865</name>
</gene>
<dbReference type="Proteomes" id="UP000234237">
    <property type="component" value="Chromosome"/>
</dbReference>
<dbReference type="EMBL" id="CP018622">
    <property type="protein sequence ID" value="AUJ25365.1"/>
    <property type="molecule type" value="Genomic_DNA"/>
</dbReference>
<keyword evidence="5" id="KW-1185">Reference proteome</keyword>
<name>A0A2K9J0Z5_9BACI</name>
<evidence type="ECO:0000259" key="1">
    <source>
        <dbReference type="Pfam" id="PF03551"/>
    </source>
</evidence>
<dbReference type="InterPro" id="IPR005149">
    <property type="entry name" value="Tscrpt_reg_PadR_N"/>
</dbReference>
<proteinExistence type="predicted"/>
<dbReference type="InterPro" id="IPR036390">
    <property type="entry name" value="WH_DNA-bd_sf"/>
</dbReference>
<reference evidence="2" key="1">
    <citation type="submission" date="2016-11" db="EMBL/GenBank/DDBJ databases">
        <title>Complete genome sequence of Virgibacillus dokdonensis 21D, a halophilic bacterium isolated from the deep hypersaline anoxic basin Discovery in the Mediterranean Sea.</title>
        <authorList>
            <person name="Zeaiter Z."/>
            <person name="Booth J.M."/>
            <person name="Prosdocimi E.M."/>
            <person name="Mapelli F."/>
            <person name="Fusi M."/>
            <person name="Daffonchio D."/>
            <person name="Borin S."/>
            <person name="Crotti E."/>
        </authorList>
    </citation>
    <scope>NUCLEOTIDE SEQUENCE</scope>
    <source>
        <strain evidence="2">21D</strain>
    </source>
</reference>
<dbReference type="STRING" id="302167.GCA_900166595_01050"/>
<dbReference type="SUPFAM" id="SSF46785">
    <property type="entry name" value="Winged helix' DNA-binding domain"/>
    <property type="match status" value="1"/>
</dbReference>
<dbReference type="AlphaFoldDB" id="A0A2K9J0Z5"/>
<feature type="domain" description="Transcription regulator PadR N-terminal" evidence="1">
    <location>
        <begin position="22"/>
        <end position="91"/>
    </location>
</feature>
<dbReference type="Proteomes" id="UP001356080">
    <property type="component" value="Unassembled WGS sequence"/>
</dbReference>
<organism evidence="2 4">
    <name type="scientific">Virgibacillus dokdonensis</name>
    <dbReference type="NCBI Taxonomy" id="302167"/>
    <lineage>
        <taxon>Bacteria</taxon>
        <taxon>Bacillati</taxon>
        <taxon>Bacillota</taxon>
        <taxon>Bacilli</taxon>
        <taxon>Bacillales</taxon>
        <taxon>Bacillaceae</taxon>
        <taxon>Virgibacillus</taxon>
    </lineage>
</organism>
<dbReference type="Gene3D" id="1.10.10.10">
    <property type="entry name" value="Winged helix-like DNA-binding domain superfamily/Winged helix DNA-binding domain"/>
    <property type="match status" value="1"/>
</dbReference>
<evidence type="ECO:0000313" key="3">
    <source>
        <dbReference type="EMBL" id="MEF2290755.1"/>
    </source>
</evidence>
<evidence type="ECO:0000313" key="2">
    <source>
        <dbReference type="EMBL" id="AUJ25365.1"/>
    </source>
</evidence>
<dbReference type="Pfam" id="PF03551">
    <property type="entry name" value="PadR"/>
    <property type="match status" value="1"/>
</dbReference>
<evidence type="ECO:0000313" key="4">
    <source>
        <dbReference type="Proteomes" id="UP000234237"/>
    </source>
</evidence>
<dbReference type="RefSeq" id="WP_237342700.1">
    <property type="nucleotide sequence ID" value="NZ_CP018622.1"/>
</dbReference>
<dbReference type="PANTHER" id="PTHR33169">
    <property type="entry name" value="PADR-FAMILY TRANSCRIPTIONAL REGULATOR"/>
    <property type="match status" value="1"/>
</dbReference>